<protein>
    <submittedName>
        <fullName evidence="3">PEPxxWA-CTERM sorting domain-containing protein</fullName>
    </submittedName>
</protein>
<evidence type="ECO:0000256" key="1">
    <source>
        <dbReference type="SAM" id="SignalP"/>
    </source>
</evidence>
<reference evidence="3 4" key="1">
    <citation type="submission" date="2019-12" db="EMBL/GenBank/DDBJ databases">
        <authorList>
            <person name="Huq M.A."/>
        </authorList>
    </citation>
    <scope>NUCLEOTIDE SEQUENCE [LARGE SCALE GENOMIC DNA]</scope>
    <source>
        <strain evidence="3 4">MAH-20</strain>
    </source>
</reference>
<name>A0A6I4IYY4_9SPHN</name>
<gene>
    <name evidence="3" type="ORF">GON01_05355</name>
</gene>
<keyword evidence="4" id="KW-1185">Reference proteome</keyword>
<dbReference type="EMBL" id="WQMS01000006">
    <property type="protein sequence ID" value="MVO77365.1"/>
    <property type="molecule type" value="Genomic_DNA"/>
</dbReference>
<feature type="domain" description="Ice-binding protein C-terminal" evidence="2">
    <location>
        <begin position="217"/>
        <end position="241"/>
    </location>
</feature>
<organism evidence="3 4">
    <name type="scientific">Sphingomonas horti</name>
    <dbReference type="NCBI Taxonomy" id="2682842"/>
    <lineage>
        <taxon>Bacteria</taxon>
        <taxon>Pseudomonadati</taxon>
        <taxon>Pseudomonadota</taxon>
        <taxon>Alphaproteobacteria</taxon>
        <taxon>Sphingomonadales</taxon>
        <taxon>Sphingomonadaceae</taxon>
        <taxon>Sphingomonas</taxon>
    </lineage>
</organism>
<dbReference type="Proteomes" id="UP000441389">
    <property type="component" value="Unassembled WGS sequence"/>
</dbReference>
<evidence type="ECO:0000313" key="3">
    <source>
        <dbReference type="EMBL" id="MVO77365.1"/>
    </source>
</evidence>
<feature type="chain" id="PRO_5026013699" evidence="1">
    <location>
        <begin position="22"/>
        <end position="249"/>
    </location>
</feature>
<dbReference type="Pfam" id="PF07589">
    <property type="entry name" value="PEP-CTERM"/>
    <property type="match status" value="1"/>
</dbReference>
<feature type="signal peptide" evidence="1">
    <location>
        <begin position="1"/>
        <end position="21"/>
    </location>
</feature>
<evidence type="ECO:0000313" key="4">
    <source>
        <dbReference type="Proteomes" id="UP000441389"/>
    </source>
</evidence>
<dbReference type="NCBIfam" id="TIGR02595">
    <property type="entry name" value="PEP_CTERM"/>
    <property type="match status" value="1"/>
</dbReference>
<comment type="caution">
    <text evidence="3">The sequence shown here is derived from an EMBL/GenBank/DDBJ whole genome shotgun (WGS) entry which is preliminary data.</text>
</comment>
<proteinExistence type="predicted"/>
<dbReference type="AlphaFoldDB" id="A0A6I4IYY4"/>
<evidence type="ECO:0000259" key="2">
    <source>
        <dbReference type="Pfam" id="PF07589"/>
    </source>
</evidence>
<sequence>MLRSIMAAALGAAIASSTALAAEVVAPNAYATTDAPTLTVAIINNGAATTFQFAYAASQFAGVAAGSKITSIGFRAEPGFAAAQDFEFSRFDVQLATLATPLNAMSGVFADNVGADAVQVRSGALSIPAASITASGPTPYPFFTIGFSQAFTYHGGDLVVTLRRSAPDTLNFFGVDAVAVGNGITGSVGGGSGPDATQGEAGFYNVPVVQFGIAAAAVPEPGTWALMIIGFGSAGLAARRKGVAVAARA</sequence>
<accession>A0A6I4IYY4</accession>
<dbReference type="InterPro" id="IPR013424">
    <property type="entry name" value="Ice-binding_C"/>
</dbReference>
<dbReference type="RefSeq" id="WP_157026307.1">
    <property type="nucleotide sequence ID" value="NZ_WQMS01000006.1"/>
</dbReference>
<keyword evidence="1" id="KW-0732">Signal</keyword>
<dbReference type="NCBIfam" id="NF035944">
    <property type="entry name" value="PEPxxWA-CTERM"/>
    <property type="match status" value="1"/>
</dbReference>